<organism evidence="1 2">
    <name type="scientific">Cronobacter dublinensis</name>
    <dbReference type="NCBI Taxonomy" id="413497"/>
    <lineage>
        <taxon>Bacteria</taxon>
        <taxon>Pseudomonadati</taxon>
        <taxon>Pseudomonadota</taxon>
        <taxon>Gammaproteobacteria</taxon>
        <taxon>Enterobacterales</taxon>
        <taxon>Enterobacteriaceae</taxon>
        <taxon>Cronobacter</taxon>
    </lineage>
</organism>
<dbReference type="EMBL" id="RPBY01000019">
    <property type="protein sequence ID" value="NCH90105.1"/>
    <property type="molecule type" value="Genomic_DNA"/>
</dbReference>
<reference evidence="1" key="1">
    <citation type="submission" date="2018-11" db="EMBL/GenBank/DDBJ databases">
        <title>Genomics analysis of Putative Virulence Factors on Adhesion and Cytotoxicity for Cronobacter spp.</title>
        <authorList>
            <person name="Cui J."/>
        </authorList>
    </citation>
    <scope>NUCLEOTIDE SEQUENCE</scope>
    <source>
        <strain evidence="1">SD69</strain>
    </source>
</reference>
<evidence type="ECO:0000313" key="2">
    <source>
        <dbReference type="Proteomes" id="UP000778262"/>
    </source>
</evidence>
<gene>
    <name evidence="1" type="ORF">EHJ13_22120</name>
</gene>
<name>A0A9Q4T8V7_9ENTR</name>
<sequence length="141" mass="15755">MAFVCNGEVIQWAKQEGGEWVSLHGGYSLAQMKAGLPGVELVPEAEALEMQNARYRRPWQEITEARYIDQLEVLPPMDWNRSGAGESFKSMEMYAFDVTSIFAQVKGRFFECRDVCTLTHAEVMGSLEAAFFAGEAVNPGH</sequence>
<evidence type="ECO:0000313" key="1">
    <source>
        <dbReference type="EMBL" id="NCH90105.1"/>
    </source>
</evidence>
<proteinExistence type="predicted"/>
<comment type="caution">
    <text evidence="1">The sequence shown here is derived from an EMBL/GenBank/DDBJ whole genome shotgun (WGS) entry which is preliminary data.</text>
</comment>
<dbReference type="Proteomes" id="UP000778262">
    <property type="component" value="Unassembled WGS sequence"/>
</dbReference>
<dbReference type="AlphaFoldDB" id="A0A9Q4T8V7"/>
<accession>A0A9Q4T8V7</accession>
<protein>
    <submittedName>
        <fullName evidence="1">Uncharacterized protein</fullName>
    </submittedName>
</protein>